<dbReference type="Pfam" id="PF14310">
    <property type="entry name" value="Fn3-like"/>
    <property type="match status" value="1"/>
</dbReference>
<dbReference type="InterPro" id="IPR011658">
    <property type="entry name" value="PA14_dom"/>
</dbReference>
<dbReference type="FunFam" id="2.60.40.10:FF:000495">
    <property type="entry name" value="Periplasmic beta-glucosidase"/>
    <property type="match status" value="1"/>
</dbReference>
<dbReference type="InterPro" id="IPR026891">
    <property type="entry name" value="Fn3-like"/>
</dbReference>
<keyword evidence="8" id="KW-1185">Reference proteome</keyword>
<evidence type="ECO:0000256" key="3">
    <source>
        <dbReference type="ARBA" id="ARBA00023277"/>
    </source>
</evidence>
<dbReference type="InterPro" id="IPR002772">
    <property type="entry name" value="Glyco_hydro_3_C"/>
</dbReference>
<dbReference type="Pfam" id="PF01915">
    <property type="entry name" value="Glyco_hydro_3_C"/>
    <property type="match status" value="1"/>
</dbReference>
<comment type="caution">
    <text evidence="7">The sequence shown here is derived from an EMBL/GenBank/DDBJ whole genome shotgun (WGS) entry which is preliminary data.</text>
</comment>
<dbReference type="InterPro" id="IPR019800">
    <property type="entry name" value="Glyco_hydro_3_AS"/>
</dbReference>
<dbReference type="PANTHER" id="PTHR42715:SF10">
    <property type="entry name" value="BETA-GLUCOSIDASE"/>
    <property type="match status" value="1"/>
</dbReference>
<evidence type="ECO:0000256" key="2">
    <source>
        <dbReference type="ARBA" id="ARBA00022801"/>
    </source>
</evidence>
<dbReference type="SUPFAM" id="SSF51445">
    <property type="entry name" value="(Trans)glycosidases"/>
    <property type="match status" value="1"/>
</dbReference>
<dbReference type="GO" id="GO:0005975">
    <property type="term" value="P:carbohydrate metabolic process"/>
    <property type="evidence" value="ECO:0007669"/>
    <property type="project" value="InterPro"/>
</dbReference>
<accession>A0A4V1NV60</accession>
<dbReference type="Pfam" id="PF00933">
    <property type="entry name" value="Glyco_hydro_3"/>
    <property type="match status" value="1"/>
</dbReference>
<comment type="similarity">
    <text evidence="1 4">Belongs to the glycosyl hydrolase 3 family.</text>
</comment>
<keyword evidence="4" id="KW-0326">Glycosidase</keyword>
<feature type="chain" id="PRO_5020303325" evidence="5">
    <location>
        <begin position="21"/>
        <end position="835"/>
    </location>
</feature>
<dbReference type="InterPro" id="IPR013783">
    <property type="entry name" value="Ig-like_fold"/>
</dbReference>
<dbReference type="InterPro" id="IPR036881">
    <property type="entry name" value="Glyco_hydro_3_C_sf"/>
</dbReference>
<dbReference type="SUPFAM" id="SSF52279">
    <property type="entry name" value="Beta-D-glucan exohydrolase, C-terminal domain"/>
    <property type="match status" value="1"/>
</dbReference>
<dbReference type="InterPro" id="IPR036962">
    <property type="entry name" value="Glyco_hydro_3_N_sf"/>
</dbReference>
<sequence>MKLAASLALASCLVLPSLRAQEPSPDSPAIDQQADAMLKKLTLHQKLELIGGVEGFYIRAEPDAGFPKLKMSDGPLGVRTWGPDTAYAAGVALAASWDPALAERTGEAFGQDARARGVHFLLGPGVNIYRAPMNGRNFEYYGEDPYLSAHTAVPYIEGVQSQGVIATVKHFAANNQEWDRHNVSSDVDERTLREIYLPAFEAAVRVAHVGAVMNSYNLLNGEHATQNSHLNNDILKKDWGFDGILMSDWDATYSAVGAANGGLDLEMPFGKFMNPENLEAAIKSGQVSEATIDDKVRRIFRTAIRFHFLERDQTDLSIPAYTQNGRSVALDEALESITLVKNEGGLLPLDASTMKTLAVIGPDAWPAVPGAGGSSTVTPFAAVSIFTGLSDALGKHVKVLYARGLPTAEELCNSTNFESAASSHEGGVKVETFVGTSFSGTPTTHFIAHMANFGREEWEPESKEHKSIRYTAEYLPKSSGTYLIMAAANGSDSYKVLLDGKPVIEQPHHEGQSPRWIELQLTAGTPVKIQADYLPAGTNIRFALGVRATDELVTPEAKKIAQMADAAVLAVGFGPQTESEGSDRTYSLPWGQDELIEAVSAANAKTIVSVTSGGGVATHAWLGHVPALLFNWYPGQEGGTALAEILLGKHSPEGHLPMSLETSWEENPVHDHYYAPPVPEGQTPHVKYEEGVFIGYRYYTSMHKEPLYPFGFGLSYTTFSFSDLKVSPESASADNPVTVTFTVTNTGSREGAEVAQLYIGDPSAKVKRPVKELKGYQKVHLKPGESQQVTLTLDRRAFAYWDTASNGWKVDPGKFVVMVGDSSENTPLSQEFAIQ</sequence>
<dbReference type="PANTHER" id="PTHR42715">
    <property type="entry name" value="BETA-GLUCOSIDASE"/>
    <property type="match status" value="1"/>
</dbReference>
<evidence type="ECO:0000259" key="6">
    <source>
        <dbReference type="PROSITE" id="PS51820"/>
    </source>
</evidence>
<dbReference type="OrthoDB" id="9805821at2"/>
<name>A0A4V1NV60_9BACT</name>
<dbReference type="AlphaFoldDB" id="A0A4V1NV60"/>
<dbReference type="GO" id="GO:0008422">
    <property type="term" value="F:beta-glucosidase activity"/>
    <property type="evidence" value="ECO:0007669"/>
    <property type="project" value="UniProtKB-ARBA"/>
</dbReference>
<dbReference type="InterPro" id="IPR037524">
    <property type="entry name" value="PA14/GLEYA"/>
</dbReference>
<dbReference type="EMBL" id="SDMK01000003">
    <property type="protein sequence ID" value="RXS94632.1"/>
    <property type="molecule type" value="Genomic_DNA"/>
</dbReference>
<keyword evidence="3" id="KW-0119">Carbohydrate metabolism</keyword>
<reference evidence="7 8" key="1">
    <citation type="journal article" date="2016" name="Int. J. Syst. Evol. Microbiol.">
        <title>Acidipila dinghuensis sp. nov., an acidobacterium isolated from forest soil.</title>
        <authorList>
            <person name="Jiang Y.W."/>
            <person name="Wang J."/>
            <person name="Chen M.H."/>
            <person name="Lv Y.Y."/>
            <person name="Qiu L.H."/>
        </authorList>
    </citation>
    <scope>NUCLEOTIDE SEQUENCE [LARGE SCALE GENOMIC DNA]</scope>
    <source>
        <strain evidence="7 8">DHOF10</strain>
    </source>
</reference>
<gene>
    <name evidence="7" type="ORF">ESZ00_14685</name>
</gene>
<feature type="domain" description="PA14" evidence="6">
    <location>
        <begin position="423"/>
        <end position="562"/>
    </location>
</feature>
<feature type="signal peptide" evidence="5">
    <location>
        <begin position="1"/>
        <end position="20"/>
    </location>
</feature>
<dbReference type="Gene3D" id="2.60.40.10">
    <property type="entry name" value="Immunoglobulins"/>
    <property type="match status" value="1"/>
</dbReference>
<keyword evidence="2 4" id="KW-0378">Hydrolase</keyword>
<dbReference type="InterPro" id="IPR017853">
    <property type="entry name" value="GH"/>
</dbReference>
<keyword evidence="5" id="KW-0732">Signal</keyword>
<dbReference type="PROSITE" id="PS51820">
    <property type="entry name" value="PA14"/>
    <property type="match status" value="1"/>
</dbReference>
<dbReference type="Gene3D" id="3.40.50.1700">
    <property type="entry name" value="Glycoside hydrolase family 3 C-terminal domain"/>
    <property type="match status" value="1"/>
</dbReference>
<evidence type="ECO:0000256" key="4">
    <source>
        <dbReference type="RuleBase" id="RU361161"/>
    </source>
</evidence>
<dbReference type="Proteomes" id="UP000290253">
    <property type="component" value="Unassembled WGS sequence"/>
</dbReference>
<evidence type="ECO:0000256" key="5">
    <source>
        <dbReference type="SAM" id="SignalP"/>
    </source>
</evidence>
<proteinExistence type="inferred from homology"/>
<dbReference type="PRINTS" id="PR00133">
    <property type="entry name" value="GLHYDRLASE3"/>
</dbReference>
<dbReference type="Pfam" id="PF07691">
    <property type="entry name" value="PA14"/>
    <property type="match status" value="1"/>
</dbReference>
<dbReference type="Gene3D" id="3.20.20.300">
    <property type="entry name" value="Glycoside hydrolase, family 3, N-terminal domain"/>
    <property type="match status" value="1"/>
</dbReference>
<evidence type="ECO:0000256" key="1">
    <source>
        <dbReference type="ARBA" id="ARBA00005336"/>
    </source>
</evidence>
<dbReference type="SMART" id="SM01217">
    <property type="entry name" value="Fn3_like"/>
    <property type="match status" value="1"/>
</dbReference>
<protein>
    <submittedName>
        <fullName evidence="7">Glycosyl hydrolase</fullName>
    </submittedName>
</protein>
<dbReference type="InterPro" id="IPR001764">
    <property type="entry name" value="Glyco_hydro_3_N"/>
</dbReference>
<organism evidence="7 8">
    <name type="scientific">Silvibacterium dinghuense</name>
    <dbReference type="NCBI Taxonomy" id="1560006"/>
    <lineage>
        <taxon>Bacteria</taxon>
        <taxon>Pseudomonadati</taxon>
        <taxon>Acidobacteriota</taxon>
        <taxon>Terriglobia</taxon>
        <taxon>Terriglobales</taxon>
        <taxon>Acidobacteriaceae</taxon>
        <taxon>Silvibacterium</taxon>
    </lineage>
</organism>
<dbReference type="Gene3D" id="2.60.120.260">
    <property type="entry name" value="Galactose-binding domain-like"/>
    <property type="match status" value="1"/>
</dbReference>
<dbReference type="InterPro" id="IPR050288">
    <property type="entry name" value="Cellulose_deg_GH3"/>
</dbReference>
<evidence type="ECO:0000313" key="8">
    <source>
        <dbReference type="Proteomes" id="UP000290253"/>
    </source>
</evidence>
<evidence type="ECO:0000313" key="7">
    <source>
        <dbReference type="EMBL" id="RXS94632.1"/>
    </source>
</evidence>
<dbReference type="PROSITE" id="PS00775">
    <property type="entry name" value="GLYCOSYL_HYDROL_F3"/>
    <property type="match status" value="1"/>
</dbReference>